<dbReference type="CDD" id="cd13999">
    <property type="entry name" value="STKc_MAP3K-like"/>
    <property type="match status" value="1"/>
</dbReference>
<evidence type="ECO:0000256" key="5">
    <source>
        <dbReference type="ARBA" id="ARBA00022840"/>
    </source>
</evidence>
<evidence type="ECO:0000259" key="8">
    <source>
        <dbReference type="PROSITE" id="PS50011"/>
    </source>
</evidence>
<dbReference type="InterPro" id="IPR050167">
    <property type="entry name" value="Ser_Thr_protein_kinase"/>
</dbReference>
<dbReference type="InParanoid" id="A0A2I4GAU4"/>
<organism evidence="9 10">
    <name type="scientific">Juglans regia</name>
    <name type="common">English walnut</name>
    <dbReference type="NCBI Taxonomy" id="51240"/>
    <lineage>
        <taxon>Eukaryota</taxon>
        <taxon>Viridiplantae</taxon>
        <taxon>Streptophyta</taxon>
        <taxon>Embryophyta</taxon>
        <taxon>Tracheophyta</taxon>
        <taxon>Spermatophyta</taxon>
        <taxon>Magnoliopsida</taxon>
        <taxon>eudicotyledons</taxon>
        <taxon>Gunneridae</taxon>
        <taxon>Pentapetalae</taxon>
        <taxon>rosids</taxon>
        <taxon>fabids</taxon>
        <taxon>Fagales</taxon>
        <taxon>Juglandaceae</taxon>
        <taxon>Juglans</taxon>
    </lineage>
</organism>
<evidence type="ECO:0000256" key="7">
    <source>
        <dbReference type="SAM" id="MobiDB-lite"/>
    </source>
</evidence>
<dbReference type="InterPro" id="IPR011009">
    <property type="entry name" value="Kinase-like_dom_sf"/>
</dbReference>
<keyword evidence="3 6" id="KW-0547">Nucleotide-binding</keyword>
<dbReference type="PROSITE" id="PS00108">
    <property type="entry name" value="PROTEIN_KINASE_ST"/>
    <property type="match status" value="1"/>
</dbReference>
<dbReference type="InterPro" id="IPR000270">
    <property type="entry name" value="PB1_dom"/>
</dbReference>
<dbReference type="SMART" id="SM00666">
    <property type="entry name" value="PB1"/>
    <property type="match status" value="1"/>
</dbReference>
<feature type="region of interest" description="Disordered" evidence="7">
    <location>
        <begin position="756"/>
        <end position="775"/>
    </location>
</feature>
<evidence type="ECO:0000256" key="2">
    <source>
        <dbReference type="ARBA" id="ARBA00022679"/>
    </source>
</evidence>
<dbReference type="OrthoDB" id="4062651at2759"/>
<keyword evidence="9" id="KW-1185">Reference proteome</keyword>
<dbReference type="InterPro" id="IPR001245">
    <property type="entry name" value="Ser-Thr/Tyr_kinase_cat_dom"/>
</dbReference>
<sequence>MWTSRELWKWEKLQFEWSDKRTGKDKKSFLFCHVGSGYPAIPRSPPSGKLRHPGVENRIISVDRSIGFSKLRSRISDIFPTSRSLSFSIKYQLPQSTSTDAPILVSVASDDDVHCMMEEYDKLELYGKHTRLWLFVSTDDNDNANGFDEVGGNFLGSCTESDCAWGKKGVCRVKSVSGFEAPSCESENHISGGGQFDGKVAKNVVKYGDDSLRKKVLKQQLLAKHSDFIDGTACGISSWENQKCDPPLIDLAPEPQVSTRCNSMNRGFEDRYRVDMQDNKIGSIKLPESENYGNPLEFPDSHLHPLYQCVETSSSMPFFSGQYRLLGCNGVGVNAAVSSQTVATAGRFSRQSNGPCMGLTCNGSNASQELGNIEQSPRSILNRENIMPREANWHLCNDHWLRSAYPLRSSCIGESFSGGLHRGIRNHRFGVYDTINQQVSSYHVRNHRHNPVEMGNHRTVKLDGRIPVGKFYHGLRPNSNISKQGQSLRVYYPNFLKPWSGFSDQALEGRANTMDPVFNEETPSLNVQYGNEKLREHDGPEISQYRDCNPEESHLAYHGPCARIESPLSPVITVDGREILSACSNCMEPYQALFENFHGVSASWQPLDCDLEKEPLLIDEQKLINISSLTNNTGYSNETEFGCNNKLQGVEAGISSLSSYRNGADNFQGGVASSMDVCFYNISLSSSREIEHSAFLSHATSNVIDDLLIPRSKPVDLMGEGQLSTHPQVDESNGFAPNSSSQNIEDKMAKDHVNEDDVHRYPSSGSSVDENADNNESRKCSKVIGGIPSELAVFYTHLARRELQTIRNTDLEYIKELGSGTYGTVFYGKWKGSDVAIKRIKPSCFTEVSLEKDRLVADFWKEAHVLGELHHPNILAFYGVVTDGPMTNLATVTEYMVSGSPKQVLRRKDRTIDCRKRLIIALDAAFRMEYLHGKNIVHFDLKSHNFLVNMRDPHRPACKIGDLGLSKIKQRTLVSGGVRGTIPWMGPELLNSDGRMVTEKVDVYSFGIVMWEILTGEEPYANLLSEEIIAGKIKGNLRPEIPSWCDPTWRSLMERCWSSDPDSRPAFSEIAKELRTMSAAMN</sequence>
<dbReference type="AlphaFoldDB" id="A0A2I4GAU4"/>
<dbReference type="PANTHER" id="PTHR23257:SF824">
    <property type="entry name" value="PROTEIN KINASE DOMAIN-CONTAINING PROTEIN"/>
    <property type="match status" value="1"/>
</dbReference>
<feature type="binding site" evidence="6">
    <location>
        <position position="838"/>
    </location>
    <ligand>
        <name>ATP</name>
        <dbReference type="ChEBI" id="CHEBI:30616"/>
    </ligand>
</feature>
<dbReference type="Proteomes" id="UP000235220">
    <property type="component" value="Chromosome 1"/>
</dbReference>
<dbReference type="InterPro" id="IPR008271">
    <property type="entry name" value="Ser/Thr_kinase_AS"/>
</dbReference>
<evidence type="ECO:0000256" key="4">
    <source>
        <dbReference type="ARBA" id="ARBA00022777"/>
    </source>
</evidence>
<dbReference type="SUPFAM" id="SSF56112">
    <property type="entry name" value="Protein kinase-like (PK-like)"/>
    <property type="match status" value="1"/>
</dbReference>
<dbReference type="SUPFAM" id="SSF54277">
    <property type="entry name" value="CAD &amp; PB1 domains"/>
    <property type="match status" value="1"/>
</dbReference>
<dbReference type="Gene3D" id="1.10.510.10">
    <property type="entry name" value="Transferase(Phosphotransferase) domain 1"/>
    <property type="match status" value="1"/>
</dbReference>
<keyword evidence="2" id="KW-0808">Transferase</keyword>
<keyword evidence="5 6" id="KW-0067">ATP-binding</keyword>
<evidence type="ECO:0000313" key="9">
    <source>
        <dbReference type="Proteomes" id="UP000235220"/>
    </source>
</evidence>
<evidence type="ECO:0000256" key="1">
    <source>
        <dbReference type="ARBA" id="ARBA00022527"/>
    </source>
</evidence>
<dbReference type="KEGG" id="jre:109006269"/>
<protein>
    <submittedName>
        <fullName evidence="10">Uncharacterized protein LOC109006269</fullName>
    </submittedName>
</protein>
<dbReference type="InterPro" id="IPR017441">
    <property type="entry name" value="Protein_kinase_ATP_BS"/>
</dbReference>
<dbReference type="RefSeq" id="XP_018841033.2">
    <property type="nucleotide sequence ID" value="XM_018985488.2"/>
</dbReference>
<reference evidence="10" key="1">
    <citation type="submission" date="2025-08" db="UniProtKB">
        <authorList>
            <consortium name="RefSeq"/>
        </authorList>
    </citation>
    <scope>IDENTIFICATION</scope>
    <source>
        <tissue evidence="10">Leaves</tissue>
    </source>
</reference>
<dbReference type="PROSITE" id="PS50011">
    <property type="entry name" value="PROTEIN_KINASE_DOM"/>
    <property type="match status" value="1"/>
</dbReference>
<evidence type="ECO:0000256" key="3">
    <source>
        <dbReference type="ARBA" id="ARBA00022741"/>
    </source>
</evidence>
<keyword evidence="1" id="KW-0723">Serine/threonine-protein kinase</keyword>
<feature type="domain" description="Protein kinase" evidence="8">
    <location>
        <begin position="811"/>
        <end position="1077"/>
    </location>
</feature>
<dbReference type="Pfam" id="PF07714">
    <property type="entry name" value="PK_Tyr_Ser-Thr"/>
    <property type="match status" value="1"/>
</dbReference>
<dbReference type="SMART" id="SM00220">
    <property type="entry name" value="S_TKc"/>
    <property type="match status" value="1"/>
</dbReference>
<dbReference type="Gene3D" id="3.10.20.90">
    <property type="entry name" value="Phosphatidylinositol 3-kinase Catalytic Subunit, Chain A, domain 1"/>
    <property type="match status" value="1"/>
</dbReference>
<dbReference type="InterPro" id="IPR000719">
    <property type="entry name" value="Prot_kinase_dom"/>
</dbReference>
<dbReference type="GeneID" id="109006269"/>
<feature type="region of interest" description="Disordered" evidence="7">
    <location>
        <begin position="718"/>
        <end position="742"/>
    </location>
</feature>
<dbReference type="GO" id="GO:0004672">
    <property type="term" value="F:protein kinase activity"/>
    <property type="evidence" value="ECO:0000318"/>
    <property type="project" value="GO_Central"/>
</dbReference>
<name>A0A2I4GAU4_JUGRE</name>
<dbReference type="Gene3D" id="3.30.200.20">
    <property type="entry name" value="Phosphorylase Kinase, domain 1"/>
    <property type="match status" value="1"/>
</dbReference>
<accession>A0A2I4GAU4</accession>
<evidence type="ECO:0000313" key="10">
    <source>
        <dbReference type="RefSeq" id="XP_018841033.2"/>
    </source>
</evidence>
<dbReference type="PRINTS" id="PR00109">
    <property type="entry name" value="TYRKINASE"/>
</dbReference>
<evidence type="ECO:0000256" key="6">
    <source>
        <dbReference type="PROSITE-ProRule" id="PRU10141"/>
    </source>
</evidence>
<dbReference type="GO" id="GO:0007165">
    <property type="term" value="P:signal transduction"/>
    <property type="evidence" value="ECO:0000318"/>
    <property type="project" value="GO_Central"/>
</dbReference>
<keyword evidence="4" id="KW-0418">Kinase</keyword>
<gene>
    <name evidence="10" type="primary">LOC109006269</name>
</gene>
<dbReference type="PANTHER" id="PTHR23257">
    <property type="entry name" value="SERINE-THREONINE PROTEIN KINASE"/>
    <property type="match status" value="1"/>
</dbReference>
<dbReference type="GO" id="GO:0005737">
    <property type="term" value="C:cytoplasm"/>
    <property type="evidence" value="ECO:0000318"/>
    <property type="project" value="GO_Central"/>
</dbReference>
<dbReference type="PROSITE" id="PS00107">
    <property type="entry name" value="PROTEIN_KINASE_ATP"/>
    <property type="match status" value="1"/>
</dbReference>
<dbReference type="GO" id="GO:0004674">
    <property type="term" value="F:protein serine/threonine kinase activity"/>
    <property type="evidence" value="ECO:0007669"/>
    <property type="project" value="UniProtKB-KW"/>
</dbReference>
<feature type="compositionally biased region" description="Polar residues" evidence="7">
    <location>
        <begin position="722"/>
        <end position="742"/>
    </location>
</feature>
<proteinExistence type="predicted"/>
<dbReference type="GO" id="GO:0005524">
    <property type="term" value="F:ATP binding"/>
    <property type="evidence" value="ECO:0007669"/>
    <property type="project" value="UniProtKB-UniRule"/>
</dbReference>
<dbReference type="Pfam" id="PF00564">
    <property type="entry name" value="PB1"/>
    <property type="match status" value="1"/>
</dbReference>